<dbReference type="Proteomes" id="UP001295684">
    <property type="component" value="Unassembled WGS sequence"/>
</dbReference>
<comment type="caution">
    <text evidence="8">The sequence shown here is derived from an EMBL/GenBank/DDBJ whole genome shotgun (WGS) entry which is preliminary data.</text>
</comment>
<keyword evidence="9" id="KW-1185">Reference proteome</keyword>
<evidence type="ECO:0000259" key="7">
    <source>
        <dbReference type="PROSITE" id="PS50922"/>
    </source>
</evidence>
<name>A0AAD1XJ37_EUPCR</name>
<protein>
    <recommendedName>
        <fullName evidence="7">TLC domain-containing protein</fullName>
    </recommendedName>
</protein>
<feature type="transmembrane region" description="Helical" evidence="6">
    <location>
        <begin position="279"/>
        <end position="302"/>
    </location>
</feature>
<evidence type="ECO:0000256" key="1">
    <source>
        <dbReference type="ARBA" id="ARBA00004141"/>
    </source>
</evidence>
<feature type="domain" description="TLC" evidence="7">
    <location>
        <begin position="98"/>
        <end position="310"/>
    </location>
</feature>
<keyword evidence="2 5" id="KW-0812">Transmembrane</keyword>
<dbReference type="GO" id="GO:0046513">
    <property type="term" value="P:ceramide biosynthetic process"/>
    <property type="evidence" value="ECO:0007669"/>
    <property type="project" value="InterPro"/>
</dbReference>
<dbReference type="InterPro" id="IPR006634">
    <property type="entry name" value="TLC-dom"/>
</dbReference>
<evidence type="ECO:0000313" key="9">
    <source>
        <dbReference type="Proteomes" id="UP001295684"/>
    </source>
</evidence>
<organism evidence="8 9">
    <name type="scientific">Euplotes crassus</name>
    <dbReference type="NCBI Taxonomy" id="5936"/>
    <lineage>
        <taxon>Eukaryota</taxon>
        <taxon>Sar</taxon>
        <taxon>Alveolata</taxon>
        <taxon>Ciliophora</taxon>
        <taxon>Intramacronucleata</taxon>
        <taxon>Spirotrichea</taxon>
        <taxon>Hypotrichia</taxon>
        <taxon>Euplotida</taxon>
        <taxon>Euplotidae</taxon>
        <taxon>Moneuplotes</taxon>
    </lineage>
</organism>
<feature type="transmembrane region" description="Helical" evidence="6">
    <location>
        <begin position="58"/>
        <end position="75"/>
    </location>
</feature>
<comment type="subcellular location">
    <subcellularLocation>
        <location evidence="1">Membrane</location>
        <topology evidence="1">Multi-pass membrane protein</topology>
    </subcellularLocation>
</comment>
<dbReference type="PROSITE" id="PS50922">
    <property type="entry name" value="TLC"/>
    <property type="match status" value="1"/>
</dbReference>
<dbReference type="PANTHER" id="PTHR12560:SF0">
    <property type="entry name" value="LD18904P"/>
    <property type="match status" value="1"/>
</dbReference>
<dbReference type="Pfam" id="PF03798">
    <property type="entry name" value="TRAM_LAG1_CLN8"/>
    <property type="match status" value="1"/>
</dbReference>
<keyword evidence="3 6" id="KW-1133">Transmembrane helix</keyword>
<feature type="transmembrane region" description="Helical" evidence="6">
    <location>
        <begin position="191"/>
        <end position="216"/>
    </location>
</feature>
<evidence type="ECO:0000256" key="3">
    <source>
        <dbReference type="ARBA" id="ARBA00022989"/>
    </source>
</evidence>
<evidence type="ECO:0000256" key="6">
    <source>
        <dbReference type="SAM" id="Phobius"/>
    </source>
</evidence>
<evidence type="ECO:0000313" key="8">
    <source>
        <dbReference type="EMBL" id="CAI2373622.1"/>
    </source>
</evidence>
<dbReference type="GO" id="GO:0050291">
    <property type="term" value="F:sphingosine N-acyltransferase activity"/>
    <property type="evidence" value="ECO:0007669"/>
    <property type="project" value="InterPro"/>
</dbReference>
<evidence type="ECO:0000256" key="5">
    <source>
        <dbReference type="PROSITE-ProRule" id="PRU00205"/>
    </source>
</evidence>
<reference evidence="8" key="1">
    <citation type="submission" date="2023-07" db="EMBL/GenBank/DDBJ databases">
        <authorList>
            <consortium name="AG Swart"/>
            <person name="Singh M."/>
            <person name="Singh A."/>
            <person name="Seah K."/>
            <person name="Emmerich C."/>
        </authorList>
    </citation>
    <scope>NUCLEOTIDE SEQUENCE</scope>
    <source>
        <strain evidence="8">DP1</strain>
    </source>
</reference>
<dbReference type="PANTHER" id="PTHR12560">
    <property type="entry name" value="LONGEVITY ASSURANCE FACTOR 1 LAG1"/>
    <property type="match status" value="1"/>
</dbReference>
<accession>A0AAD1XJ37</accession>
<dbReference type="GO" id="GO:0005783">
    <property type="term" value="C:endoplasmic reticulum"/>
    <property type="evidence" value="ECO:0007669"/>
    <property type="project" value="TreeGrafter"/>
</dbReference>
<dbReference type="InterPro" id="IPR016439">
    <property type="entry name" value="Lag1/Lac1-like"/>
</dbReference>
<sequence>MGQISEIWKKLNYSQMWFLAILVPMFSFLPRMFTYCDRFSRQLKLERPDYQSAQWDDLLPIIYIAPIFTIVKYYFKKIAAPYFEGKLGKKYSGDALKLKIYKSTRNLFKVFYFTFITLFGFYVLSDTNYHTSLMFGKGDLMYLYSDWPYQEIPKYLKLYYLIGLSYHAEDTIAHFFHPIQNDFFEMLLHHYITLMLVGGSYMTSFWNIGIIVMIQMDNGDAIGSACKAFMDFASIPIVLTNYLGILFSWIYFRDAVFAYETLWKGAFFGQFRINDENSIHIPFIALLIGLLILNLYWTVLFFRMGYRFISKGEVKDLQNPIEDLKKKRDHKKTAKS</sequence>
<feature type="transmembrane region" description="Helical" evidence="6">
    <location>
        <begin position="107"/>
        <end position="125"/>
    </location>
</feature>
<keyword evidence="4 5" id="KW-0472">Membrane</keyword>
<dbReference type="GO" id="GO:0016020">
    <property type="term" value="C:membrane"/>
    <property type="evidence" value="ECO:0007669"/>
    <property type="project" value="UniProtKB-SubCell"/>
</dbReference>
<evidence type="ECO:0000256" key="4">
    <source>
        <dbReference type="ARBA" id="ARBA00023136"/>
    </source>
</evidence>
<dbReference type="SMART" id="SM00724">
    <property type="entry name" value="TLC"/>
    <property type="match status" value="1"/>
</dbReference>
<proteinExistence type="predicted"/>
<dbReference type="AlphaFoldDB" id="A0AAD1XJ37"/>
<dbReference type="EMBL" id="CAMPGE010014979">
    <property type="protein sequence ID" value="CAI2373622.1"/>
    <property type="molecule type" value="Genomic_DNA"/>
</dbReference>
<evidence type="ECO:0000256" key="2">
    <source>
        <dbReference type="ARBA" id="ARBA00022692"/>
    </source>
</evidence>
<gene>
    <name evidence="8" type="ORF">ECRASSUSDP1_LOCUS14968</name>
</gene>
<feature type="transmembrane region" description="Helical" evidence="6">
    <location>
        <begin position="228"/>
        <end position="252"/>
    </location>
</feature>